<sequence length="165" mass="18651">MKRAIYPGTFDPPTKGHEDIARRALEVFDEVIIGVADNTLKHVLFSKEERIGLWQEIFPNEPRLQILAFGGLAVNFARENNARFIVRGLRAISDFEYELQIASTNRGLDPSIDTIFFTAQEKQLFVSSTTVKELARFGACTLDKVPEVVCRALKQKFFPEKDSSA</sequence>
<name>A0A1I1DDR6_BREAD</name>
<feature type="domain" description="Cytidyltransferase-like" evidence="10">
    <location>
        <begin position="5"/>
        <end position="133"/>
    </location>
</feature>
<evidence type="ECO:0000313" key="11">
    <source>
        <dbReference type="EMBL" id="SFB70940.1"/>
    </source>
</evidence>
<comment type="similarity">
    <text evidence="9">Belongs to the bacterial CoaD family.</text>
</comment>
<evidence type="ECO:0000256" key="6">
    <source>
        <dbReference type="ARBA" id="ARBA00022842"/>
    </source>
</evidence>
<keyword evidence="2 9" id="KW-0808">Transferase</keyword>
<comment type="subunit">
    <text evidence="9">Homohexamer.</text>
</comment>
<evidence type="ECO:0000313" key="12">
    <source>
        <dbReference type="Proteomes" id="UP000240042"/>
    </source>
</evidence>
<organism evidence="11 12">
    <name type="scientific">Brevinema andersonii</name>
    <dbReference type="NCBI Taxonomy" id="34097"/>
    <lineage>
        <taxon>Bacteria</taxon>
        <taxon>Pseudomonadati</taxon>
        <taxon>Spirochaetota</taxon>
        <taxon>Spirochaetia</taxon>
        <taxon>Brevinematales</taxon>
        <taxon>Brevinemataceae</taxon>
        <taxon>Brevinema</taxon>
    </lineage>
</organism>
<evidence type="ECO:0000256" key="2">
    <source>
        <dbReference type="ARBA" id="ARBA00022679"/>
    </source>
</evidence>
<feature type="site" description="Transition state stabilizer" evidence="9">
    <location>
        <position position="17"/>
    </location>
</feature>
<feature type="binding site" evidence="9">
    <location>
        <position position="41"/>
    </location>
    <ligand>
        <name>substrate</name>
    </ligand>
</feature>
<feature type="binding site" evidence="9">
    <location>
        <position position="9"/>
    </location>
    <ligand>
        <name>substrate</name>
    </ligand>
</feature>
<evidence type="ECO:0000256" key="5">
    <source>
        <dbReference type="ARBA" id="ARBA00022840"/>
    </source>
</evidence>
<dbReference type="RefSeq" id="WP_092317876.1">
    <property type="nucleotide sequence ID" value="NZ_FOKY01000001.1"/>
</dbReference>
<comment type="function">
    <text evidence="9">Reversibly transfers an adenylyl group from ATP to 4'-phosphopantetheine, yielding dephospho-CoA (dPCoA) and pyrophosphate.</text>
</comment>
<accession>A0A1I1DDR6</accession>
<dbReference type="Proteomes" id="UP000240042">
    <property type="component" value="Unassembled WGS sequence"/>
</dbReference>
<dbReference type="InterPro" id="IPR001980">
    <property type="entry name" value="PPAT"/>
</dbReference>
<dbReference type="OrthoDB" id="9806661at2"/>
<dbReference type="UniPathway" id="UPA00241">
    <property type="reaction ID" value="UER00355"/>
</dbReference>
<evidence type="ECO:0000256" key="7">
    <source>
        <dbReference type="ARBA" id="ARBA00022993"/>
    </source>
</evidence>
<evidence type="ECO:0000259" key="10">
    <source>
        <dbReference type="Pfam" id="PF01467"/>
    </source>
</evidence>
<gene>
    <name evidence="9" type="primary">coaD</name>
    <name evidence="11" type="ORF">SAMN02745150_00389</name>
</gene>
<feature type="binding site" evidence="9">
    <location>
        <begin position="88"/>
        <end position="90"/>
    </location>
    <ligand>
        <name>ATP</name>
        <dbReference type="ChEBI" id="CHEBI:30616"/>
    </ligand>
</feature>
<feature type="binding site" evidence="9">
    <location>
        <position position="98"/>
    </location>
    <ligand>
        <name>ATP</name>
        <dbReference type="ChEBI" id="CHEBI:30616"/>
    </ligand>
</feature>
<dbReference type="NCBIfam" id="TIGR01510">
    <property type="entry name" value="coaD_prev_kdtB"/>
    <property type="match status" value="1"/>
</dbReference>
<dbReference type="GO" id="GO:0005524">
    <property type="term" value="F:ATP binding"/>
    <property type="evidence" value="ECO:0007669"/>
    <property type="project" value="UniProtKB-KW"/>
</dbReference>
<feature type="binding site" evidence="9">
    <location>
        <position position="17"/>
    </location>
    <ligand>
        <name>ATP</name>
        <dbReference type="ChEBI" id="CHEBI:30616"/>
    </ligand>
</feature>
<comment type="cofactor">
    <cofactor evidence="9">
        <name>Mg(2+)</name>
        <dbReference type="ChEBI" id="CHEBI:18420"/>
    </cofactor>
</comment>
<feature type="binding site" evidence="9">
    <location>
        <begin position="9"/>
        <end position="10"/>
    </location>
    <ligand>
        <name>ATP</name>
        <dbReference type="ChEBI" id="CHEBI:30616"/>
    </ligand>
</feature>
<dbReference type="Gene3D" id="3.40.50.620">
    <property type="entry name" value="HUPs"/>
    <property type="match status" value="1"/>
</dbReference>
<protein>
    <recommendedName>
        <fullName evidence="9">Phosphopantetheine adenylyltransferase</fullName>
        <ecNumber evidence="9">2.7.7.3</ecNumber>
    </recommendedName>
    <alternativeName>
        <fullName evidence="9">Dephospho-CoA pyrophosphorylase</fullName>
    </alternativeName>
    <alternativeName>
        <fullName evidence="9">Pantetheine-phosphate adenylyltransferase</fullName>
        <shortName evidence="9">PPAT</shortName>
    </alternativeName>
</protein>
<dbReference type="AlphaFoldDB" id="A0A1I1DDR6"/>
<dbReference type="NCBIfam" id="TIGR00125">
    <property type="entry name" value="cyt_tran_rel"/>
    <property type="match status" value="1"/>
</dbReference>
<reference evidence="12" key="1">
    <citation type="submission" date="2016-10" db="EMBL/GenBank/DDBJ databases">
        <authorList>
            <person name="Varghese N."/>
            <person name="Submissions S."/>
        </authorList>
    </citation>
    <scope>NUCLEOTIDE SEQUENCE [LARGE SCALE GENOMIC DNA]</scope>
    <source>
        <strain evidence="12">ATCC 43811</strain>
    </source>
</reference>
<dbReference type="EMBL" id="FOKY01000001">
    <property type="protein sequence ID" value="SFB70940.1"/>
    <property type="molecule type" value="Genomic_DNA"/>
</dbReference>
<proteinExistence type="inferred from homology"/>
<keyword evidence="4 9" id="KW-0547">Nucleotide-binding</keyword>
<keyword evidence="7 9" id="KW-0173">Coenzyme A biosynthesis</keyword>
<dbReference type="GO" id="GO:0015937">
    <property type="term" value="P:coenzyme A biosynthetic process"/>
    <property type="evidence" value="ECO:0007669"/>
    <property type="project" value="UniProtKB-UniRule"/>
</dbReference>
<evidence type="ECO:0000256" key="3">
    <source>
        <dbReference type="ARBA" id="ARBA00022695"/>
    </source>
</evidence>
<dbReference type="PANTHER" id="PTHR21342:SF1">
    <property type="entry name" value="PHOSPHOPANTETHEINE ADENYLYLTRANSFERASE"/>
    <property type="match status" value="1"/>
</dbReference>
<feature type="binding site" evidence="9">
    <location>
        <begin position="123"/>
        <end position="129"/>
    </location>
    <ligand>
        <name>ATP</name>
        <dbReference type="ChEBI" id="CHEBI:30616"/>
    </ligand>
</feature>
<dbReference type="Pfam" id="PF01467">
    <property type="entry name" value="CTP_transf_like"/>
    <property type="match status" value="1"/>
</dbReference>
<feature type="binding site" evidence="9">
    <location>
        <position position="87"/>
    </location>
    <ligand>
        <name>substrate</name>
    </ligand>
</feature>
<dbReference type="EC" id="2.7.7.3" evidence="9"/>
<dbReference type="PRINTS" id="PR01020">
    <property type="entry name" value="LPSBIOSNTHSS"/>
</dbReference>
<keyword evidence="3 9" id="KW-0548">Nucleotidyltransferase</keyword>
<keyword evidence="5 9" id="KW-0067">ATP-binding</keyword>
<dbReference type="SUPFAM" id="SSF52374">
    <property type="entry name" value="Nucleotidylyl transferase"/>
    <property type="match status" value="1"/>
</dbReference>
<dbReference type="InterPro" id="IPR004821">
    <property type="entry name" value="Cyt_trans-like"/>
</dbReference>
<dbReference type="GO" id="GO:0005737">
    <property type="term" value="C:cytoplasm"/>
    <property type="evidence" value="ECO:0007669"/>
    <property type="project" value="UniProtKB-SubCell"/>
</dbReference>
<dbReference type="STRING" id="34097.SAMN02745150_00389"/>
<evidence type="ECO:0000256" key="4">
    <source>
        <dbReference type="ARBA" id="ARBA00022741"/>
    </source>
</evidence>
<dbReference type="GO" id="GO:0004595">
    <property type="term" value="F:pantetheine-phosphate adenylyltransferase activity"/>
    <property type="evidence" value="ECO:0007669"/>
    <property type="project" value="UniProtKB-UniRule"/>
</dbReference>
<evidence type="ECO:0000256" key="9">
    <source>
        <dbReference type="HAMAP-Rule" id="MF_00151"/>
    </source>
</evidence>
<comment type="subcellular location">
    <subcellularLocation>
        <location evidence="9">Cytoplasm</location>
    </subcellularLocation>
</comment>
<keyword evidence="6 9" id="KW-0460">Magnesium</keyword>
<keyword evidence="1 9" id="KW-0963">Cytoplasm</keyword>
<comment type="pathway">
    <text evidence="9">Cofactor biosynthesis; coenzyme A biosynthesis; CoA from (R)-pantothenate: step 4/5.</text>
</comment>
<comment type="catalytic activity">
    <reaction evidence="8 9">
        <text>(R)-4'-phosphopantetheine + ATP + H(+) = 3'-dephospho-CoA + diphosphate</text>
        <dbReference type="Rhea" id="RHEA:19801"/>
        <dbReference type="ChEBI" id="CHEBI:15378"/>
        <dbReference type="ChEBI" id="CHEBI:30616"/>
        <dbReference type="ChEBI" id="CHEBI:33019"/>
        <dbReference type="ChEBI" id="CHEBI:57328"/>
        <dbReference type="ChEBI" id="CHEBI:61723"/>
        <dbReference type="EC" id="2.7.7.3"/>
    </reaction>
</comment>
<dbReference type="PANTHER" id="PTHR21342">
    <property type="entry name" value="PHOSPHOPANTETHEINE ADENYLYLTRANSFERASE"/>
    <property type="match status" value="1"/>
</dbReference>
<evidence type="ECO:0000256" key="1">
    <source>
        <dbReference type="ARBA" id="ARBA00022490"/>
    </source>
</evidence>
<dbReference type="InterPro" id="IPR014729">
    <property type="entry name" value="Rossmann-like_a/b/a_fold"/>
</dbReference>
<dbReference type="CDD" id="cd02163">
    <property type="entry name" value="PPAT"/>
    <property type="match status" value="1"/>
</dbReference>
<keyword evidence="12" id="KW-1185">Reference proteome</keyword>
<feature type="binding site" evidence="9">
    <location>
        <position position="73"/>
    </location>
    <ligand>
        <name>substrate</name>
    </ligand>
</feature>
<evidence type="ECO:0000256" key="8">
    <source>
        <dbReference type="ARBA" id="ARBA00029346"/>
    </source>
</evidence>
<dbReference type="HAMAP" id="MF_00151">
    <property type="entry name" value="PPAT_bact"/>
    <property type="match status" value="1"/>
</dbReference>